<comment type="PTM">
    <text evidence="6">Binds 1 heme c group covalently per subunit.</text>
</comment>
<name>A0A521FYF7_9BACT</name>
<keyword evidence="1" id="KW-0813">Transport</keyword>
<evidence type="ECO:0000259" key="8">
    <source>
        <dbReference type="PROSITE" id="PS51007"/>
    </source>
</evidence>
<protein>
    <submittedName>
        <fullName evidence="9">Cytochrome c</fullName>
    </submittedName>
</protein>
<dbReference type="Gene3D" id="1.10.760.10">
    <property type="entry name" value="Cytochrome c-like domain"/>
    <property type="match status" value="1"/>
</dbReference>
<dbReference type="Proteomes" id="UP000316238">
    <property type="component" value="Unassembled WGS sequence"/>
</dbReference>
<evidence type="ECO:0000256" key="7">
    <source>
        <dbReference type="SAM" id="SignalP"/>
    </source>
</evidence>
<dbReference type="SUPFAM" id="SSF46626">
    <property type="entry name" value="Cytochrome c"/>
    <property type="match status" value="1"/>
</dbReference>
<dbReference type="GO" id="GO:0020037">
    <property type="term" value="F:heme binding"/>
    <property type="evidence" value="ECO:0007669"/>
    <property type="project" value="InterPro"/>
</dbReference>
<evidence type="ECO:0000313" key="9">
    <source>
        <dbReference type="EMBL" id="TAA73792.1"/>
    </source>
</evidence>
<dbReference type="EMBL" id="NQJD01000060">
    <property type="protein sequence ID" value="TAA73792.1"/>
    <property type="molecule type" value="Genomic_DNA"/>
</dbReference>
<keyword evidence="5 6" id="KW-0408">Iron</keyword>
<feature type="domain" description="Cytochrome c" evidence="8">
    <location>
        <begin position="17"/>
        <end position="102"/>
    </location>
</feature>
<dbReference type="InterPro" id="IPR036909">
    <property type="entry name" value="Cyt_c-like_dom_sf"/>
</dbReference>
<keyword evidence="2 6" id="KW-0349">Heme</keyword>
<dbReference type="Pfam" id="PF00034">
    <property type="entry name" value="Cytochrom_C"/>
    <property type="match status" value="1"/>
</dbReference>
<evidence type="ECO:0000256" key="1">
    <source>
        <dbReference type="ARBA" id="ARBA00022448"/>
    </source>
</evidence>
<proteinExistence type="predicted"/>
<reference evidence="9" key="1">
    <citation type="submission" date="2017-07" db="EMBL/GenBank/DDBJ databases">
        <title>The cable genome - Insights into the physiology and evolution of filamentous bacteria capable of sulfide oxidation via long distance electron transfer.</title>
        <authorList>
            <person name="Thorup C."/>
            <person name="Bjerg J.T."/>
            <person name="Schreiber L."/>
            <person name="Nielsen L.P."/>
            <person name="Kjeldsen K.U."/>
            <person name="Boesen T."/>
            <person name="Boggild A."/>
            <person name="Meysman F."/>
            <person name="Geelhoed J."/>
            <person name="Schramm A."/>
        </authorList>
    </citation>
    <scope>NUCLEOTIDE SEQUENCE [LARGE SCALE GENOMIC DNA]</scope>
    <source>
        <strain evidence="9">GS</strain>
    </source>
</reference>
<evidence type="ECO:0000256" key="3">
    <source>
        <dbReference type="ARBA" id="ARBA00022723"/>
    </source>
</evidence>
<feature type="binding site" description="covalent" evidence="6">
    <location>
        <position position="35"/>
    </location>
    <ligand>
        <name>heme c</name>
        <dbReference type="ChEBI" id="CHEBI:61717"/>
    </ligand>
</feature>
<evidence type="ECO:0000256" key="4">
    <source>
        <dbReference type="ARBA" id="ARBA00022982"/>
    </source>
</evidence>
<sequence>MKYAILGCAVACLLVSGSAFASEELAKKNNCMTCHQLDKKAMGPSMQEIAAKYKDDAEGAKKIETAIKEGSKDAWGKMPMAAQASVSADDAKAIATWILSLAPAEKAEAAPVEAPAAPAEKK</sequence>
<dbReference type="InterPro" id="IPR002324">
    <property type="entry name" value="Cyt_c_ID"/>
</dbReference>
<evidence type="ECO:0000256" key="2">
    <source>
        <dbReference type="ARBA" id="ARBA00022617"/>
    </source>
</evidence>
<feature type="binding site" description="covalent" evidence="6">
    <location>
        <position position="80"/>
    </location>
    <ligand>
        <name>heme c</name>
        <dbReference type="ChEBI" id="CHEBI:61717"/>
    </ligand>
</feature>
<dbReference type="PROSITE" id="PS51007">
    <property type="entry name" value="CYTC"/>
    <property type="match status" value="1"/>
</dbReference>
<dbReference type="AlphaFoldDB" id="A0A521FYF7"/>
<feature type="binding site" description="covalent" evidence="6">
    <location>
        <position position="31"/>
    </location>
    <ligand>
        <name>heme c</name>
        <dbReference type="ChEBI" id="CHEBI:61717"/>
    </ligand>
</feature>
<evidence type="ECO:0000256" key="5">
    <source>
        <dbReference type="ARBA" id="ARBA00023004"/>
    </source>
</evidence>
<dbReference type="GO" id="GO:0009055">
    <property type="term" value="F:electron transfer activity"/>
    <property type="evidence" value="ECO:0007669"/>
    <property type="project" value="InterPro"/>
</dbReference>
<keyword evidence="7" id="KW-0732">Signal</keyword>
<feature type="signal peptide" evidence="7">
    <location>
        <begin position="1"/>
        <end position="21"/>
    </location>
</feature>
<dbReference type="GO" id="GO:0005506">
    <property type="term" value="F:iron ion binding"/>
    <property type="evidence" value="ECO:0007669"/>
    <property type="project" value="InterPro"/>
</dbReference>
<dbReference type="InterPro" id="IPR009056">
    <property type="entry name" value="Cyt_c-like_dom"/>
</dbReference>
<evidence type="ECO:0000313" key="10">
    <source>
        <dbReference type="Proteomes" id="UP000316238"/>
    </source>
</evidence>
<dbReference type="PRINTS" id="PR00606">
    <property type="entry name" value="CYTCHROMECID"/>
</dbReference>
<evidence type="ECO:0000256" key="6">
    <source>
        <dbReference type="PIRSR" id="PIRSR602324-1"/>
    </source>
</evidence>
<organism evidence="9 10">
    <name type="scientific">Candidatus Electronema aureum</name>
    <dbReference type="NCBI Taxonomy" id="2005002"/>
    <lineage>
        <taxon>Bacteria</taxon>
        <taxon>Pseudomonadati</taxon>
        <taxon>Thermodesulfobacteriota</taxon>
        <taxon>Desulfobulbia</taxon>
        <taxon>Desulfobulbales</taxon>
        <taxon>Desulfobulbaceae</taxon>
        <taxon>Candidatus Electronema</taxon>
    </lineage>
</organism>
<keyword evidence="3 6" id="KW-0479">Metal-binding</keyword>
<keyword evidence="4" id="KW-0249">Electron transport</keyword>
<feature type="chain" id="PRO_5022187850" evidence="7">
    <location>
        <begin position="22"/>
        <end position="122"/>
    </location>
</feature>
<gene>
    <name evidence="9" type="ORF">CDV28_16010</name>
</gene>
<keyword evidence="10" id="KW-1185">Reference proteome</keyword>
<accession>A0A521FYF7</accession>
<comment type="caution">
    <text evidence="9">The sequence shown here is derived from an EMBL/GenBank/DDBJ whole genome shotgun (WGS) entry which is preliminary data.</text>
</comment>